<dbReference type="STRING" id="286727.SAMN02982917_0709"/>
<dbReference type="InterPro" id="IPR036259">
    <property type="entry name" value="MFS_trans_sf"/>
</dbReference>
<feature type="transmembrane region" description="Helical" evidence="5">
    <location>
        <begin position="269"/>
        <end position="289"/>
    </location>
</feature>
<evidence type="ECO:0000259" key="6">
    <source>
        <dbReference type="PROSITE" id="PS50850"/>
    </source>
</evidence>
<gene>
    <name evidence="7" type="ORF">SAMN02982917_0709</name>
</gene>
<evidence type="ECO:0000256" key="5">
    <source>
        <dbReference type="SAM" id="Phobius"/>
    </source>
</evidence>
<dbReference type="PANTHER" id="PTHR23537:SF1">
    <property type="entry name" value="SUGAR TRANSPORTER"/>
    <property type="match status" value="1"/>
</dbReference>
<feature type="transmembrane region" description="Helical" evidence="5">
    <location>
        <begin position="155"/>
        <end position="176"/>
    </location>
</feature>
<reference evidence="7 8" key="1">
    <citation type="submission" date="2017-04" db="EMBL/GenBank/DDBJ databases">
        <authorList>
            <person name="Afonso C.L."/>
            <person name="Miller P.J."/>
            <person name="Scott M.A."/>
            <person name="Spackman E."/>
            <person name="Goraichik I."/>
            <person name="Dimitrov K.M."/>
            <person name="Suarez D.L."/>
            <person name="Swayne D.E."/>
        </authorList>
    </citation>
    <scope>NUCLEOTIDE SEQUENCE [LARGE SCALE GENOMIC DNA]</scope>
    <source>
        <strain evidence="7 8">A2P</strain>
    </source>
</reference>
<feature type="transmembrane region" description="Helical" evidence="5">
    <location>
        <begin position="98"/>
        <end position="118"/>
    </location>
</feature>
<dbReference type="Gene3D" id="1.20.1250.20">
    <property type="entry name" value="MFS general substrate transporter like domains"/>
    <property type="match status" value="2"/>
</dbReference>
<feature type="transmembrane region" description="Helical" evidence="5">
    <location>
        <begin position="386"/>
        <end position="408"/>
    </location>
</feature>
<dbReference type="GO" id="GO:0022857">
    <property type="term" value="F:transmembrane transporter activity"/>
    <property type="evidence" value="ECO:0007669"/>
    <property type="project" value="InterPro"/>
</dbReference>
<dbReference type="EMBL" id="FXAK01000001">
    <property type="protein sequence ID" value="SMF18220.1"/>
    <property type="molecule type" value="Genomic_DNA"/>
</dbReference>
<keyword evidence="2 5" id="KW-1133">Transmembrane helix</keyword>
<feature type="domain" description="Major facilitator superfamily (MFS) profile" evidence="6">
    <location>
        <begin position="31"/>
        <end position="412"/>
    </location>
</feature>
<sequence>MSTTSAAAAPNKPTNQPANRQKDRLDGAAWMATLAGMAGSLVAVGLARFAYSPLVPSLIEAHWFSAGDAVTLGAANFAGYLAGALLGRPMAGLLPNRALLRLLMLATSLAFIACAYPLSLGWFFAWRFVSGLAGGAIMVLVATSILPHIPASRRGFVSGMIFLGIGLGIAASGTAVPALMRLGLHETWLGLGGLSLLLTALSWFGWPPSAPPQDIAAPAVEHAPRHEGGVLRSLYAEYALNALGLVPVMLLLVDYVARGLHQGADVGAYYWVLYGVASVAGPVAAGSLADRIGYGAAYRIALLLQAVAVATLALSGHPLVVGAATVVLGALTPGIVPLVLGRIHELLPHGQTEQRAAWSRATTAFALFQALAGYGYSYLFTHSGESYAAVFLCGTVALVIALGADIVANARRRRHAGKDLAGKDQTAKPAAVIRS</sequence>
<feature type="transmembrane region" description="Helical" evidence="5">
    <location>
        <begin position="296"/>
        <end position="314"/>
    </location>
</feature>
<dbReference type="InterPro" id="IPR010645">
    <property type="entry name" value="MFS_4"/>
</dbReference>
<feature type="transmembrane region" description="Helical" evidence="5">
    <location>
        <begin position="320"/>
        <end position="340"/>
    </location>
</feature>
<dbReference type="PANTHER" id="PTHR23537">
    <property type="match status" value="1"/>
</dbReference>
<evidence type="ECO:0000256" key="4">
    <source>
        <dbReference type="SAM" id="MobiDB-lite"/>
    </source>
</evidence>
<name>A0A1X7DMN8_9PROT</name>
<dbReference type="Pfam" id="PF06779">
    <property type="entry name" value="MFS_4"/>
    <property type="match status" value="1"/>
</dbReference>
<proteinExistence type="predicted"/>
<feature type="transmembrane region" description="Helical" evidence="5">
    <location>
        <begin position="188"/>
        <end position="206"/>
    </location>
</feature>
<dbReference type="PROSITE" id="PS50850">
    <property type="entry name" value="MFS"/>
    <property type="match status" value="1"/>
</dbReference>
<dbReference type="RefSeq" id="WP_085082323.1">
    <property type="nucleotide sequence ID" value="NZ_FXAK01000001.1"/>
</dbReference>
<evidence type="ECO:0000313" key="7">
    <source>
        <dbReference type="EMBL" id="SMF18220.1"/>
    </source>
</evidence>
<feature type="transmembrane region" description="Helical" evidence="5">
    <location>
        <begin position="238"/>
        <end position="257"/>
    </location>
</feature>
<accession>A0A1X7DMN8</accession>
<evidence type="ECO:0000313" key="8">
    <source>
        <dbReference type="Proteomes" id="UP000192936"/>
    </source>
</evidence>
<keyword evidence="1 5" id="KW-0812">Transmembrane</keyword>
<feature type="transmembrane region" description="Helical" evidence="5">
    <location>
        <begin position="361"/>
        <end position="380"/>
    </location>
</feature>
<dbReference type="AlphaFoldDB" id="A0A1X7DMN8"/>
<evidence type="ECO:0000256" key="1">
    <source>
        <dbReference type="ARBA" id="ARBA00022692"/>
    </source>
</evidence>
<protein>
    <submittedName>
        <fullName evidence="7">Predicted arabinose efflux permease, MFS family</fullName>
    </submittedName>
</protein>
<dbReference type="SUPFAM" id="SSF103473">
    <property type="entry name" value="MFS general substrate transporter"/>
    <property type="match status" value="1"/>
</dbReference>
<feature type="transmembrane region" description="Helical" evidence="5">
    <location>
        <begin position="63"/>
        <end position="86"/>
    </location>
</feature>
<organism evidence="7 8">
    <name type="scientific">Azospirillum oryzae</name>
    <dbReference type="NCBI Taxonomy" id="286727"/>
    <lineage>
        <taxon>Bacteria</taxon>
        <taxon>Pseudomonadati</taxon>
        <taxon>Pseudomonadota</taxon>
        <taxon>Alphaproteobacteria</taxon>
        <taxon>Rhodospirillales</taxon>
        <taxon>Azospirillaceae</taxon>
        <taxon>Azospirillum</taxon>
    </lineage>
</organism>
<feature type="transmembrane region" description="Helical" evidence="5">
    <location>
        <begin position="124"/>
        <end position="143"/>
    </location>
</feature>
<dbReference type="Proteomes" id="UP000192936">
    <property type="component" value="Unassembled WGS sequence"/>
</dbReference>
<keyword evidence="3 5" id="KW-0472">Membrane</keyword>
<evidence type="ECO:0000256" key="3">
    <source>
        <dbReference type="ARBA" id="ARBA00023136"/>
    </source>
</evidence>
<evidence type="ECO:0000256" key="2">
    <source>
        <dbReference type="ARBA" id="ARBA00022989"/>
    </source>
</evidence>
<feature type="transmembrane region" description="Helical" evidence="5">
    <location>
        <begin position="28"/>
        <end position="51"/>
    </location>
</feature>
<dbReference type="GO" id="GO:0005886">
    <property type="term" value="C:plasma membrane"/>
    <property type="evidence" value="ECO:0007669"/>
    <property type="project" value="TreeGrafter"/>
</dbReference>
<dbReference type="InterPro" id="IPR020846">
    <property type="entry name" value="MFS_dom"/>
</dbReference>
<feature type="compositionally biased region" description="Polar residues" evidence="4">
    <location>
        <begin position="1"/>
        <end position="19"/>
    </location>
</feature>
<feature type="region of interest" description="Disordered" evidence="4">
    <location>
        <begin position="1"/>
        <end position="22"/>
    </location>
</feature>